<reference evidence="2" key="1">
    <citation type="submission" date="2014-09" db="EMBL/GenBank/DDBJ databases">
        <title>Genome sequence of the luminous mushroom Mycena chlorophos for searching fungal bioluminescence genes.</title>
        <authorList>
            <person name="Tanaka Y."/>
            <person name="Kasuga D."/>
            <person name="Oba Y."/>
            <person name="Hase S."/>
            <person name="Sato K."/>
            <person name="Oba Y."/>
            <person name="Sakakibara Y."/>
        </authorList>
    </citation>
    <scope>NUCLEOTIDE SEQUENCE</scope>
</reference>
<keyword evidence="3" id="KW-1185">Reference proteome</keyword>
<evidence type="ECO:0000256" key="1">
    <source>
        <dbReference type="SAM" id="MobiDB-lite"/>
    </source>
</evidence>
<sequence length="203" mass="21518">MFAALKRLFVGRTDAEQRLGPPPPIPGNKPRYRSVYYPPPDHPPPQYMVAQSMLPAPAAAMGPYSGYYGLPFAYGPGYPPAPGAFGYTNLAMPPFPLPPVMPPPVMPPPATAVPSAPAPLQPPVPAPKPTTTSIVDLGTPSPYQWMDGDVSFECILGNEPPGWADQGWVFRSSGSRARGVPAGATNVDKSVSTSNARRQTRAP</sequence>
<feature type="compositionally biased region" description="Polar residues" evidence="1">
    <location>
        <begin position="187"/>
        <end position="197"/>
    </location>
</feature>
<feature type="region of interest" description="Disordered" evidence="1">
    <location>
        <begin position="174"/>
        <end position="203"/>
    </location>
</feature>
<proteinExistence type="predicted"/>
<evidence type="ECO:0000313" key="2">
    <source>
        <dbReference type="EMBL" id="GAT46414.1"/>
    </source>
</evidence>
<dbReference type="EMBL" id="DF842497">
    <property type="protein sequence ID" value="GAT46414.1"/>
    <property type="molecule type" value="Genomic_DNA"/>
</dbReference>
<evidence type="ECO:0000313" key="3">
    <source>
        <dbReference type="Proteomes" id="UP000815677"/>
    </source>
</evidence>
<protein>
    <submittedName>
        <fullName evidence="2">Uncharacterized protein</fullName>
    </submittedName>
</protein>
<accession>A0ABQ0L5I1</accession>
<name>A0ABQ0L5I1_MYCCL</name>
<organism evidence="2 3">
    <name type="scientific">Mycena chlorophos</name>
    <name type="common">Agaric fungus</name>
    <name type="synonym">Agaricus chlorophos</name>
    <dbReference type="NCBI Taxonomy" id="658473"/>
    <lineage>
        <taxon>Eukaryota</taxon>
        <taxon>Fungi</taxon>
        <taxon>Dikarya</taxon>
        <taxon>Basidiomycota</taxon>
        <taxon>Agaricomycotina</taxon>
        <taxon>Agaricomycetes</taxon>
        <taxon>Agaricomycetidae</taxon>
        <taxon>Agaricales</taxon>
        <taxon>Marasmiineae</taxon>
        <taxon>Mycenaceae</taxon>
        <taxon>Mycena</taxon>
    </lineage>
</organism>
<dbReference type="Proteomes" id="UP000815677">
    <property type="component" value="Unassembled WGS sequence"/>
</dbReference>
<gene>
    <name evidence="2" type="ORF">MCHLO_03946</name>
</gene>